<gene>
    <name evidence="12" type="primary">cysE</name>
    <name evidence="12" type="ORF">ERCIPSTX3056_045</name>
</gene>
<organism evidence="12 13">
    <name type="scientific">Candidatus Erwinia haradaeae</name>
    <dbReference type="NCBI Taxonomy" id="1922217"/>
    <lineage>
        <taxon>Bacteria</taxon>
        <taxon>Pseudomonadati</taxon>
        <taxon>Pseudomonadota</taxon>
        <taxon>Gammaproteobacteria</taxon>
        <taxon>Enterobacterales</taxon>
        <taxon>Erwiniaceae</taxon>
        <taxon>Erwinia</taxon>
    </lineage>
</organism>
<dbReference type="InterPro" id="IPR045304">
    <property type="entry name" value="LbH_SAT"/>
</dbReference>
<evidence type="ECO:0000256" key="1">
    <source>
        <dbReference type="ARBA" id="ARBA00004876"/>
    </source>
</evidence>
<name>A0A451DIU3_9GAMM</name>
<evidence type="ECO:0000256" key="10">
    <source>
        <dbReference type="ARBA" id="ARBA00049486"/>
    </source>
</evidence>
<evidence type="ECO:0000256" key="4">
    <source>
        <dbReference type="ARBA" id="ARBA00018522"/>
    </source>
</evidence>
<dbReference type="AlphaFoldDB" id="A0A451DIU3"/>
<evidence type="ECO:0000256" key="5">
    <source>
        <dbReference type="ARBA" id="ARBA00022605"/>
    </source>
</evidence>
<evidence type="ECO:0000313" key="13">
    <source>
        <dbReference type="Proteomes" id="UP000294462"/>
    </source>
</evidence>
<evidence type="ECO:0000256" key="6">
    <source>
        <dbReference type="ARBA" id="ARBA00022679"/>
    </source>
</evidence>
<dbReference type="GO" id="GO:0005737">
    <property type="term" value="C:cytoplasm"/>
    <property type="evidence" value="ECO:0007669"/>
    <property type="project" value="InterPro"/>
</dbReference>
<comment type="pathway">
    <text evidence="1">Amino-acid biosynthesis; L-cysteine biosynthesis; L-cysteine from L-serine: step 1/2.</text>
</comment>
<dbReference type="NCBIfam" id="NF008349">
    <property type="entry name" value="PRK11132.1"/>
    <property type="match status" value="1"/>
</dbReference>
<evidence type="ECO:0000256" key="2">
    <source>
        <dbReference type="ARBA" id="ARBA00007274"/>
    </source>
</evidence>
<dbReference type="Gene3D" id="2.160.10.10">
    <property type="entry name" value="Hexapeptide repeat proteins"/>
    <property type="match status" value="1"/>
</dbReference>
<sequence length="275" mass="30384">MLHIEPEEIWGHIRKEACQLTECEPMLVSFYHSALLRYNNLGTALSYILANKLANHIISERDLREIIQDTYRQNPAMIISAAYDIYAARHRDPTVDKYSTVILYLKGFHALQIYRLYHCLWNVGRRSLAIYLQHASSLLFAVDIHPAARLGHGILLDHATGIVIGETTVIADNVLILQSVTLGGTGKDDSGDRHPKIQEWVIIGAGAKILGNIEVGCWAKVGAGSVVLQPVPAYTTVAGVPANVVSKQHKNNISSILMNKYPVTVFTGFEYGDGI</sequence>
<keyword evidence="7" id="KW-0677">Repeat</keyword>
<dbReference type="InterPro" id="IPR018357">
    <property type="entry name" value="Hexapep_transf_CS"/>
</dbReference>
<dbReference type="GO" id="GO:0009001">
    <property type="term" value="F:serine O-acetyltransferase activity"/>
    <property type="evidence" value="ECO:0007669"/>
    <property type="project" value="UniProtKB-EC"/>
</dbReference>
<dbReference type="InterPro" id="IPR005881">
    <property type="entry name" value="Ser_O-AcTrfase"/>
</dbReference>
<dbReference type="PANTHER" id="PTHR42811">
    <property type="entry name" value="SERINE ACETYLTRANSFERASE"/>
    <property type="match status" value="1"/>
</dbReference>
<dbReference type="CDD" id="cd03354">
    <property type="entry name" value="LbH_SAT"/>
    <property type="match status" value="1"/>
</dbReference>
<keyword evidence="6 12" id="KW-0808">Transferase</keyword>
<keyword evidence="5" id="KW-0028">Amino-acid biosynthesis</keyword>
<dbReference type="InterPro" id="IPR010493">
    <property type="entry name" value="Ser_AcTrfase_N"/>
</dbReference>
<dbReference type="SUPFAM" id="SSF51161">
    <property type="entry name" value="Trimeric LpxA-like enzymes"/>
    <property type="match status" value="1"/>
</dbReference>
<dbReference type="PROSITE" id="PS00101">
    <property type="entry name" value="HEXAPEP_TRANSFERASES"/>
    <property type="match status" value="1"/>
</dbReference>
<dbReference type="EMBL" id="LR217725">
    <property type="protein sequence ID" value="VFP86603.1"/>
    <property type="molecule type" value="Genomic_DNA"/>
</dbReference>
<evidence type="ECO:0000256" key="7">
    <source>
        <dbReference type="ARBA" id="ARBA00022737"/>
    </source>
</evidence>
<protein>
    <recommendedName>
        <fullName evidence="4">Serine acetyltransferase</fullName>
        <ecNumber evidence="3">2.3.1.30</ecNumber>
    </recommendedName>
</protein>
<dbReference type="EC" id="2.3.1.30" evidence="3"/>
<evidence type="ECO:0000256" key="3">
    <source>
        <dbReference type="ARBA" id="ARBA00013266"/>
    </source>
</evidence>
<dbReference type="Pfam" id="PF06426">
    <property type="entry name" value="SATase_N"/>
    <property type="match status" value="1"/>
</dbReference>
<comment type="similarity">
    <text evidence="2">Belongs to the transferase hexapeptide repeat family.</text>
</comment>
<evidence type="ECO:0000313" key="12">
    <source>
        <dbReference type="EMBL" id="VFP86603.1"/>
    </source>
</evidence>
<dbReference type="KEGG" id="ehd:ERCIPSTX3056_045"/>
<dbReference type="GO" id="GO:0006535">
    <property type="term" value="P:cysteine biosynthetic process from serine"/>
    <property type="evidence" value="ECO:0007669"/>
    <property type="project" value="InterPro"/>
</dbReference>
<dbReference type="NCBIfam" id="TIGR01172">
    <property type="entry name" value="cysE"/>
    <property type="match status" value="1"/>
</dbReference>
<dbReference type="Proteomes" id="UP000294462">
    <property type="component" value="Chromosome"/>
</dbReference>
<dbReference type="InterPro" id="IPR053376">
    <property type="entry name" value="Serine_acetyltransferase"/>
</dbReference>
<accession>A0A451DIU3</accession>
<dbReference type="RefSeq" id="WP_072666509.1">
    <property type="nucleotide sequence ID" value="NZ_LR217725.1"/>
</dbReference>
<dbReference type="OrthoDB" id="9801456at2"/>
<dbReference type="InterPro" id="IPR042122">
    <property type="entry name" value="Ser_AcTrfase_N_sf"/>
</dbReference>
<keyword evidence="8" id="KW-0198">Cysteine biosynthesis</keyword>
<dbReference type="InterPro" id="IPR011004">
    <property type="entry name" value="Trimer_LpxA-like_sf"/>
</dbReference>
<dbReference type="UniPathway" id="UPA00136">
    <property type="reaction ID" value="UER00199"/>
</dbReference>
<dbReference type="SMART" id="SM00971">
    <property type="entry name" value="SATase_N"/>
    <property type="match status" value="1"/>
</dbReference>
<keyword evidence="9 12" id="KW-0012">Acyltransferase</keyword>
<evidence type="ECO:0000256" key="8">
    <source>
        <dbReference type="ARBA" id="ARBA00023192"/>
    </source>
</evidence>
<evidence type="ECO:0000256" key="9">
    <source>
        <dbReference type="ARBA" id="ARBA00023315"/>
    </source>
</evidence>
<feature type="domain" description="Serine acetyltransferase N-terminal" evidence="11">
    <location>
        <begin position="9"/>
        <end position="113"/>
    </location>
</feature>
<evidence type="ECO:0000259" key="11">
    <source>
        <dbReference type="SMART" id="SM00971"/>
    </source>
</evidence>
<comment type="catalytic activity">
    <reaction evidence="10">
        <text>L-serine + acetyl-CoA = O-acetyl-L-serine + CoA</text>
        <dbReference type="Rhea" id="RHEA:24560"/>
        <dbReference type="ChEBI" id="CHEBI:33384"/>
        <dbReference type="ChEBI" id="CHEBI:57287"/>
        <dbReference type="ChEBI" id="CHEBI:57288"/>
        <dbReference type="ChEBI" id="CHEBI:58340"/>
        <dbReference type="EC" id="2.3.1.30"/>
    </reaction>
</comment>
<dbReference type="Gene3D" id="1.10.3130.10">
    <property type="entry name" value="serine acetyltransferase, domain 1"/>
    <property type="match status" value="1"/>
</dbReference>
<dbReference type="FunFam" id="2.160.10.10:FF:000002">
    <property type="entry name" value="Serine acetyltransferase"/>
    <property type="match status" value="1"/>
</dbReference>
<dbReference type="NCBIfam" id="NF041874">
    <property type="entry name" value="EPS_EpsC"/>
    <property type="match status" value="1"/>
</dbReference>
<reference evidence="12 13" key="1">
    <citation type="submission" date="2019-02" db="EMBL/GenBank/DDBJ databases">
        <authorList>
            <person name="Manzano-Marin A."/>
            <person name="Manzano-Marin A."/>
        </authorList>
    </citation>
    <scope>NUCLEOTIDE SEQUENCE [LARGE SCALE GENOMIC DNA]</scope>
    <source>
        <strain evidence="12 13">ErCipseudotaxifoliae</strain>
    </source>
</reference>
<proteinExistence type="inferred from homology"/>
<keyword evidence="13" id="KW-1185">Reference proteome</keyword>